<proteinExistence type="predicted"/>
<feature type="compositionally biased region" description="Low complexity" evidence="1">
    <location>
        <begin position="87"/>
        <end position="116"/>
    </location>
</feature>
<comment type="caution">
    <text evidence="3">The sequence shown here is derived from an EMBL/GenBank/DDBJ whole genome shotgun (WGS) entry which is preliminary data.</text>
</comment>
<dbReference type="EMBL" id="CAKOGP040001113">
    <property type="protein sequence ID" value="CAJ1943273.1"/>
    <property type="molecule type" value="Genomic_DNA"/>
</dbReference>
<feature type="compositionally biased region" description="Polar residues" evidence="1">
    <location>
        <begin position="217"/>
        <end position="229"/>
    </location>
</feature>
<accession>A0AAD2CU37</accession>
<keyword evidence="4" id="KW-1185">Reference proteome</keyword>
<evidence type="ECO:0000313" key="3">
    <source>
        <dbReference type="EMBL" id="CAJ1943273.1"/>
    </source>
</evidence>
<protein>
    <submittedName>
        <fullName evidence="3">Uncharacterized protein</fullName>
    </submittedName>
</protein>
<feature type="region of interest" description="Disordered" evidence="1">
    <location>
        <begin position="217"/>
        <end position="241"/>
    </location>
</feature>
<evidence type="ECO:0000313" key="4">
    <source>
        <dbReference type="Proteomes" id="UP001295423"/>
    </source>
</evidence>
<keyword evidence="2" id="KW-0732">Signal</keyword>
<dbReference type="AlphaFoldDB" id="A0AAD2CU37"/>
<feature type="chain" id="PRO_5042048831" evidence="2">
    <location>
        <begin position="31"/>
        <end position="630"/>
    </location>
</feature>
<organism evidence="3 4">
    <name type="scientific">Cylindrotheca closterium</name>
    <dbReference type="NCBI Taxonomy" id="2856"/>
    <lineage>
        <taxon>Eukaryota</taxon>
        <taxon>Sar</taxon>
        <taxon>Stramenopiles</taxon>
        <taxon>Ochrophyta</taxon>
        <taxon>Bacillariophyta</taxon>
        <taxon>Bacillariophyceae</taxon>
        <taxon>Bacillariophycidae</taxon>
        <taxon>Bacillariales</taxon>
        <taxon>Bacillariaceae</taxon>
        <taxon>Cylindrotheca</taxon>
    </lineage>
</organism>
<feature type="region of interest" description="Disordered" evidence="1">
    <location>
        <begin position="82"/>
        <end position="120"/>
    </location>
</feature>
<evidence type="ECO:0000256" key="1">
    <source>
        <dbReference type="SAM" id="MobiDB-lite"/>
    </source>
</evidence>
<gene>
    <name evidence="3" type="ORF">CYCCA115_LOCUS8357</name>
</gene>
<reference evidence="3" key="1">
    <citation type="submission" date="2023-08" db="EMBL/GenBank/DDBJ databases">
        <authorList>
            <person name="Audoor S."/>
            <person name="Bilcke G."/>
        </authorList>
    </citation>
    <scope>NUCLEOTIDE SEQUENCE</scope>
</reference>
<sequence length="630" mass="72616">MTLQAWSFPSGVLSVLSAILLLLLSKESDSFLLPALHPQKLNTNHWTLSHNSLTTKTLLQSKDGRISSSSELYYNKAFGNNEDEHQQQQQQQHDMQQELQQQELQQQELQQQQQQENPIPVNEQTRMYLVRKLQHLYYQNETTGLADHDHFGIYQNMPILRSTRVELPGFQSLWNITDPLEIHMFLKVCNSESNHYFGHLHMADEYSSKEIRDFTSSPGMTTFTDQPNGQEEEQSQAEKTKAAEEAFRAHLKKQQEYDFYSRNRYKIGTLMQVSDCHQDETTGHLLVLVQALARFVVVEGSMEQWNWLSLDQFQQQPLSKEEIILRSHGYKPTVQRASVELLPDEEFVQYFTQKAKETADNFDFSLNRDVQGAACAGAIAEASEWRFVEFEPKRIPMPGQLLDPVASMMSQLASVQVQQKVKSTMEEYLSQPPLEMHHGECSLYSTNDDGSSMIEEDHDYHYKDDSSNDNTAVMASLLAQQHVLDVERRVWLELDKLVKNLRLLNPRSNTQIPVPNQVLSLIPTFSDWPEDFGLALYVRQLVRAHGVLARNKYKFSNGFQLVPPDYPPLRRARRLSYILWNVFLEQDTMDVPSGEMQRVLEVHSIASRLEAGLLQLQTINRILQTLIAGS</sequence>
<feature type="signal peptide" evidence="2">
    <location>
        <begin position="1"/>
        <end position="30"/>
    </location>
</feature>
<name>A0AAD2CU37_9STRA</name>
<dbReference type="Proteomes" id="UP001295423">
    <property type="component" value="Unassembled WGS sequence"/>
</dbReference>
<evidence type="ECO:0000256" key="2">
    <source>
        <dbReference type="SAM" id="SignalP"/>
    </source>
</evidence>